<evidence type="ECO:0000256" key="2">
    <source>
        <dbReference type="ARBA" id="ARBA00022679"/>
    </source>
</evidence>
<dbReference type="GO" id="GO:0008168">
    <property type="term" value="F:methyltransferase activity"/>
    <property type="evidence" value="ECO:0007669"/>
    <property type="project" value="UniProtKB-KW"/>
</dbReference>
<keyword evidence="3" id="KW-0949">S-adenosyl-L-methionine</keyword>
<name>A0A7G1KVF9_9NOCA</name>
<accession>A0A7G1KVF9</accession>
<dbReference type="EMBL" id="AP023396">
    <property type="protein sequence ID" value="BCK58536.1"/>
    <property type="molecule type" value="Genomic_DNA"/>
</dbReference>
<protein>
    <submittedName>
        <fullName evidence="5">SAM-dependent methyltransferase</fullName>
    </submittedName>
</protein>
<dbReference type="GO" id="GO:0032259">
    <property type="term" value="P:methylation"/>
    <property type="evidence" value="ECO:0007669"/>
    <property type="project" value="UniProtKB-KW"/>
</dbReference>
<evidence type="ECO:0000313" key="6">
    <source>
        <dbReference type="Proteomes" id="UP000516173"/>
    </source>
</evidence>
<dbReference type="PANTHER" id="PTHR43464">
    <property type="entry name" value="METHYLTRANSFERASE"/>
    <property type="match status" value="1"/>
</dbReference>
<dbReference type="Pfam" id="PF13649">
    <property type="entry name" value="Methyltransf_25"/>
    <property type="match status" value="1"/>
</dbReference>
<evidence type="ECO:0000256" key="1">
    <source>
        <dbReference type="ARBA" id="ARBA00022603"/>
    </source>
</evidence>
<dbReference type="KEGG" id="nwl:NWFMUON74_63080"/>
<dbReference type="AlphaFoldDB" id="A0A7G1KVF9"/>
<keyword evidence="2 5" id="KW-0808">Transferase</keyword>
<dbReference type="InterPro" id="IPR041698">
    <property type="entry name" value="Methyltransf_25"/>
</dbReference>
<keyword evidence="6" id="KW-1185">Reference proteome</keyword>
<evidence type="ECO:0000259" key="4">
    <source>
        <dbReference type="Pfam" id="PF13649"/>
    </source>
</evidence>
<dbReference type="RefSeq" id="WP_232110694.1">
    <property type="nucleotide sequence ID" value="NZ_AP023396.1"/>
</dbReference>
<keyword evidence="1 5" id="KW-0489">Methyltransferase</keyword>
<sequence length="227" mass="24903">MSAFAWSHNAFYHRLLIRQLPRPCHRVLDVGCGAGEFAAELAERADHVDALDRSPEMIDRARATVPGNVTCLLDDVLERDLPDAGYDAIVSVTALHHLPLEDALPVLARALRPGGVLAAVVLPRFDPRELPLEIAAALGHRVLAVVFFALRKLTGERWFAAADDPAMPVVSNPPLTTREARRTARSALPGARVRRVLFWRYLLLWHKPPTPRPNPGAEESSKCAGTG</sequence>
<evidence type="ECO:0000313" key="5">
    <source>
        <dbReference type="EMBL" id="BCK58536.1"/>
    </source>
</evidence>
<organism evidence="5 6">
    <name type="scientific">Nocardia wallacei</name>
    <dbReference type="NCBI Taxonomy" id="480035"/>
    <lineage>
        <taxon>Bacteria</taxon>
        <taxon>Bacillati</taxon>
        <taxon>Actinomycetota</taxon>
        <taxon>Actinomycetes</taxon>
        <taxon>Mycobacteriales</taxon>
        <taxon>Nocardiaceae</taxon>
        <taxon>Nocardia</taxon>
    </lineage>
</organism>
<dbReference type="CDD" id="cd02440">
    <property type="entry name" value="AdoMet_MTases"/>
    <property type="match status" value="1"/>
</dbReference>
<feature type="domain" description="Methyltransferase" evidence="4">
    <location>
        <begin position="27"/>
        <end position="115"/>
    </location>
</feature>
<proteinExistence type="predicted"/>
<dbReference type="Proteomes" id="UP000516173">
    <property type="component" value="Chromosome"/>
</dbReference>
<evidence type="ECO:0000256" key="3">
    <source>
        <dbReference type="ARBA" id="ARBA00022691"/>
    </source>
</evidence>
<reference evidence="5 6" key="1">
    <citation type="submission" date="2020-08" db="EMBL/GenBank/DDBJ databases">
        <title>Genome Sequencing of Nocardia wallacei strain FMUON74 and assembly.</title>
        <authorList>
            <person name="Toyokawa M."/>
            <person name="Uesaka K."/>
        </authorList>
    </citation>
    <scope>NUCLEOTIDE SEQUENCE [LARGE SCALE GENOMIC DNA]</scope>
    <source>
        <strain evidence="5 6">FMUON74</strain>
    </source>
</reference>
<dbReference type="GeneID" id="80350707"/>
<dbReference type="Gene3D" id="3.40.50.150">
    <property type="entry name" value="Vaccinia Virus protein VP39"/>
    <property type="match status" value="1"/>
</dbReference>
<gene>
    <name evidence="5" type="ORF">NWFMUON74_63080</name>
</gene>
<dbReference type="InterPro" id="IPR029063">
    <property type="entry name" value="SAM-dependent_MTases_sf"/>
</dbReference>
<dbReference type="SUPFAM" id="SSF53335">
    <property type="entry name" value="S-adenosyl-L-methionine-dependent methyltransferases"/>
    <property type="match status" value="1"/>
</dbReference>
<dbReference type="PANTHER" id="PTHR43464:SF19">
    <property type="entry name" value="UBIQUINONE BIOSYNTHESIS O-METHYLTRANSFERASE, MITOCHONDRIAL"/>
    <property type="match status" value="1"/>
</dbReference>